<sequence length="71" mass="8140">METLITQKPNFSAKTLRQRKNLNCTISIRWKSTNKIKVCSKVVITDAYVLDVYVDAPAKLLQRINIPTHIP</sequence>
<gene>
    <name evidence="1" type="ORF">BN938_0717</name>
</gene>
<keyword evidence="2" id="KW-1185">Reference proteome</keyword>
<proteinExistence type="predicted"/>
<dbReference type="KEGG" id="rbc:BN938_0717"/>
<evidence type="ECO:0000313" key="1">
    <source>
        <dbReference type="EMBL" id="CDN30822.1"/>
    </source>
</evidence>
<dbReference type="AlphaFoldDB" id="A0A060R6X0"/>
<dbReference type="Proteomes" id="UP000027616">
    <property type="component" value="Chromosome I"/>
</dbReference>
<dbReference type="EMBL" id="HG934468">
    <property type="protein sequence ID" value="CDN30822.1"/>
    <property type="molecule type" value="Genomic_DNA"/>
</dbReference>
<accession>A0A060R6X0</accession>
<dbReference type="HOGENOM" id="CLU_2735646_0_0_10"/>
<reference evidence="1 2" key="1">
    <citation type="journal article" date="2015" name="Genome Announc.">
        <title>Complete Genome Sequence of the Novel Leech Symbiont Mucinivorans hirudinis M3T.</title>
        <authorList>
            <person name="Nelson M.C."/>
            <person name="Bomar L."/>
            <person name="Graf J."/>
        </authorList>
    </citation>
    <scope>NUCLEOTIDE SEQUENCE [LARGE SCALE GENOMIC DNA]</scope>
    <source>
        <strain evidence="2">M3</strain>
    </source>
</reference>
<name>A0A060R6X0_9BACT</name>
<organism evidence="1 2">
    <name type="scientific">Mucinivorans hirudinis</name>
    <dbReference type="NCBI Taxonomy" id="1433126"/>
    <lineage>
        <taxon>Bacteria</taxon>
        <taxon>Pseudomonadati</taxon>
        <taxon>Bacteroidota</taxon>
        <taxon>Bacteroidia</taxon>
        <taxon>Bacteroidales</taxon>
        <taxon>Rikenellaceae</taxon>
        <taxon>Mucinivorans</taxon>
    </lineage>
</organism>
<evidence type="ECO:0000313" key="2">
    <source>
        <dbReference type="Proteomes" id="UP000027616"/>
    </source>
</evidence>
<protein>
    <submittedName>
        <fullName evidence="1">Uncharacterized protein</fullName>
    </submittedName>
</protein>
<dbReference type="STRING" id="1433126.BN938_0717"/>